<dbReference type="AlphaFoldDB" id="A0A8X6QRZ4"/>
<proteinExistence type="predicted"/>
<sequence>MCSIYRKLLLPRATQPASNLMSERWRKALSLRKLSVQRRNGKLITPETQKTTPLITIPWGQKSPQVQQTQPRGKRDSLKWPQVTTPGNKVQDTDLRARDFSFFSSSSSCWLINVMEKKWLW</sequence>
<keyword evidence="3" id="KW-1185">Reference proteome</keyword>
<reference evidence="2" key="1">
    <citation type="submission" date="2020-08" db="EMBL/GenBank/DDBJ databases">
        <title>Multicomponent nature underlies the extraordinary mechanical properties of spider dragline silk.</title>
        <authorList>
            <person name="Kono N."/>
            <person name="Nakamura H."/>
            <person name="Mori M."/>
            <person name="Yoshida Y."/>
            <person name="Ohtoshi R."/>
            <person name="Malay A.D."/>
            <person name="Moran D.A.P."/>
            <person name="Tomita M."/>
            <person name="Numata K."/>
            <person name="Arakawa K."/>
        </authorList>
    </citation>
    <scope>NUCLEOTIDE SEQUENCE</scope>
</reference>
<dbReference type="Proteomes" id="UP000887013">
    <property type="component" value="Unassembled WGS sequence"/>
</dbReference>
<evidence type="ECO:0000256" key="1">
    <source>
        <dbReference type="SAM" id="MobiDB-lite"/>
    </source>
</evidence>
<gene>
    <name evidence="2" type="ORF">NPIL_459851</name>
</gene>
<organism evidence="2 3">
    <name type="scientific">Nephila pilipes</name>
    <name type="common">Giant wood spider</name>
    <name type="synonym">Nephila maculata</name>
    <dbReference type="NCBI Taxonomy" id="299642"/>
    <lineage>
        <taxon>Eukaryota</taxon>
        <taxon>Metazoa</taxon>
        <taxon>Ecdysozoa</taxon>
        <taxon>Arthropoda</taxon>
        <taxon>Chelicerata</taxon>
        <taxon>Arachnida</taxon>
        <taxon>Araneae</taxon>
        <taxon>Araneomorphae</taxon>
        <taxon>Entelegynae</taxon>
        <taxon>Araneoidea</taxon>
        <taxon>Nephilidae</taxon>
        <taxon>Nephila</taxon>
    </lineage>
</organism>
<accession>A0A8X6QRZ4</accession>
<name>A0A8X6QRZ4_NEPPI</name>
<evidence type="ECO:0000313" key="2">
    <source>
        <dbReference type="EMBL" id="GFU40137.1"/>
    </source>
</evidence>
<comment type="caution">
    <text evidence="2">The sequence shown here is derived from an EMBL/GenBank/DDBJ whole genome shotgun (WGS) entry which is preliminary data.</text>
</comment>
<feature type="region of interest" description="Disordered" evidence="1">
    <location>
        <begin position="59"/>
        <end position="89"/>
    </location>
</feature>
<evidence type="ECO:0000313" key="3">
    <source>
        <dbReference type="Proteomes" id="UP000887013"/>
    </source>
</evidence>
<dbReference type="EMBL" id="BMAW01131612">
    <property type="protein sequence ID" value="GFU40137.1"/>
    <property type="molecule type" value="Genomic_DNA"/>
</dbReference>
<feature type="compositionally biased region" description="Polar residues" evidence="1">
    <location>
        <begin position="62"/>
        <end position="71"/>
    </location>
</feature>
<protein>
    <submittedName>
        <fullName evidence="2">Uncharacterized protein</fullName>
    </submittedName>
</protein>